<reference evidence="2" key="1">
    <citation type="submission" date="2021-02" db="EMBL/GenBank/DDBJ databases">
        <authorList>
            <person name="Nowell W R."/>
        </authorList>
    </citation>
    <scope>NUCLEOTIDE SEQUENCE</scope>
</reference>
<name>A0A817XPD4_9BILA</name>
<evidence type="ECO:0000313" key="2">
    <source>
        <dbReference type="EMBL" id="CAF3369532.1"/>
    </source>
</evidence>
<evidence type="ECO:0000313" key="4">
    <source>
        <dbReference type="Proteomes" id="UP000663865"/>
    </source>
</evidence>
<feature type="transmembrane region" description="Helical" evidence="1">
    <location>
        <begin position="47"/>
        <end position="71"/>
    </location>
</feature>
<protein>
    <submittedName>
        <fullName evidence="2">Uncharacterized protein</fullName>
    </submittedName>
</protein>
<dbReference type="EMBL" id="CAJNYV010000584">
    <property type="protein sequence ID" value="CAF3369532.1"/>
    <property type="molecule type" value="Genomic_DNA"/>
</dbReference>
<feature type="transmembrane region" description="Helical" evidence="1">
    <location>
        <begin position="123"/>
        <end position="147"/>
    </location>
</feature>
<keyword evidence="1" id="KW-0472">Membrane</keyword>
<dbReference type="EMBL" id="CAJOBS010000026">
    <property type="protein sequence ID" value="CAF4472338.1"/>
    <property type="molecule type" value="Genomic_DNA"/>
</dbReference>
<keyword evidence="1" id="KW-1133">Transmembrane helix</keyword>
<keyword evidence="1" id="KW-0812">Transmembrane</keyword>
<sequence>MVDSGRTQAAYVFTVLILELGIIHLGVESGIVGQYCLCGDIFCQPVSLFVSNIVIDIFGIIAGILGLITISQQRSALNSKHRRRQRLQWSSVMPNIGSVRFYVCGYLPPIANSVVSPITSIVFLNTCLTIVCFVCFPIEISIFLQVFNPKHDSNKQRLSYKMQRDR</sequence>
<gene>
    <name evidence="2" type="ORF">KIK155_LOCUS5261</name>
    <name evidence="3" type="ORF">TOA249_LOCUS1043</name>
</gene>
<dbReference type="AlphaFoldDB" id="A0A817XPD4"/>
<evidence type="ECO:0000313" key="3">
    <source>
        <dbReference type="EMBL" id="CAF4472338.1"/>
    </source>
</evidence>
<comment type="caution">
    <text evidence="2">The sequence shown here is derived from an EMBL/GenBank/DDBJ whole genome shotgun (WGS) entry which is preliminary data.</text>
</comment>
<proteinExistence type="predicted"/>
<dbReference type="Proteomes" id="UP000663865">
    <property type="component" value="Unassembled WGS sequence"/>
</dbReference>
<accession>A0A817XPD4</accession>
<organism evidence="2 4">
    <name type="scientific">Rotaria socialis</name>
    <dbReference type="NCBI Taxonomy" id="392032"/>
    <lineage>
        <taxon>Eukaryota</taxon>
        <taxon>Metazoa</taxon>
        <taxon>Spiralia</taxon>
        <taxon>Gnathifera</taxon>
        <taxon>Rotifera</taxon>
        <taxon>Eurotatoria</taxon>
        <taxon>Bdelloidea</taxon>
        <taxon>Philodinida</taxon>
        <taxon>Philodinidae</taxon>
        <taxon>Rotaria</taxon>
    </lineage>
</organism>
<feature type="transmembrane region" description="Helical" evidence="1">
    <location>
        <begin position="9"/>
        <end position="27"/>
    </location>
</feature>
<feature type="transmembrane region" description="Helical" evidence="1">
    <location>
        <begin position="92"/>
        <end position="111"/>
    </location>
</feature>
<dbReference type="Proteomes" id="UP000663838">
    <property type="component" value="Unassembled WGS sequence"/>
</dbReference>
<evidence type="ECO:0000256" key="1">
    <source>
        <dbReference type="SAM" id="Phobius"/>
    </source>
</evidence>